<dbReference type="InterPro" id="IPR015991">
    <property type="entry name" value="TatD/YcfH-like"/>
</dbReference>
<evidence type="ECO:0000256" key="2">
    <source>
        <dbReference type="ARBA" id="ARBA00022801"/>
    </source>
</evidence>
<dbReference type="EMBL" id="JAHOEF010000007">
    <property type="protein sequence ID" value="MBV3381995.1"/>
    <property type="molecule type" value="Genomic_DNA"/>
</dbReference>
<evidence type="ECO:0000313" key="3">
    <source>
        <dbReference type="EMBL" id="MBV3381995.1"/>
    </source>
</evidence>
<dbReference type="EMBL" id="JAHOEL010000007">
    <property type="protein sequence ID" value="MBV3392021.1"/>
    <property type="molecule type" value="Genomic_DNA"/>
</dbReference>
<dbReference type="GO" id="GO:0004536">
    <property type="term" value="F:DNA nuclease activity"/>
    <property type="evidence" value="ECO:0007669"/>
    <property type="project" value="InterPro"/>
</dbReference>
<dbReference type="CDD" id="cd01310">
    <property type="entry name" value="TatD_DNAse"/>
    <property type="match status" value="1"/>
</dbReference>
<keyword evidence="2 3" id="KW-0378">Hydrolase</keyword>
<dbReference type="PROSITE" id="PS01091">
    <property type="entry name" value="TATD_3"/>
    <property type="match status" value="1"/>
</dbReference>
<dbReference type="GO" id="GO:0016788">
    <property type="term" value="F:hydrolase activity, acting on ester bonds"/>
    <property type="evidence" value="ECO:0007669"/>
    <property type="project" value="InterPro"/>
</dbReference>
<keyword evidence="6" id="KW-1185">Reference proteome</keyword>
<proteinExistence type="predicted"/>
<reference evidence="3 6" key="1">
    <citation type="submission" date="2021-06" db="EMBL/GenBank/DDBJ databases">
        <title>Collection of gut derived symbiotic bacterial strains cultured from healthy donors.</title>
        <authorList>
            <person name="Lin H."/>
            <person name="Littmann E."/>
            <person name="Pamer E.G."/>
        </authorList>
    </citation>
    <scope>NUCLEOTIDE SEQUENCE</scope>
    <source>
        <strain evidence="4 6">MSK.21.70</strain>
        <strain evidence="3">MSK.21.82</strain>
    </source>
</reference>
<dbReference type="PIRSF" id="PIRSF005902">
    <property type="entry name" value="DNase_TatD"/>
    <property type="match status" value="1"/>
</dbReference>
<dbReference type="GO" id="GO:0046872">
    <property type="term" value="F:metal ion binding"/>
    <property type="evidence" value="ECO:0007669"/>
    <property type="project" value="UniProtKB-KW"/>
</dbReference>
<dbReference type="PANTHER" id="PTHR46124:SF2">
    <property type="entry name" value="D-AMINOACYL-TRNA DEACYLASE"/>
    <property type="match status" value="1"/>
</dbReference>
<dbReference type="RefSeq" id="WP_217747059.1">
    <property type="nucleotide sequence ID" value="NZ_JAHOEB010000007.1"/>
</dbReference>
<dbReference type="Proteomes" id="UP001196408">
    <property type="component" value="Unassembled WGS sequence"/>
</dbReference>
<accession>A0AAW4MPH5</accession>
<protein>
    <submittedName>
        <fullName evidence="3">TatD family hydrolase</fullName>
    </submittedName>
</protein>
<dbReference type="NCBIfam" id="TIGR00010">
    <property type="entry name" value="YchF/TatD family DNA exonuclease"/>
    <property type="match status" value="1"/>
</dbReference>
<dbReference type="InterPro" id="IPR001130">
    <property type="entry name" value="TatD-like"/>
</dbReference>
<dbReference type="Pfam" id="PF01026">
    <property type="entry name" value="TatD_DNase"/>
    <property type="match status" value="1"/>
</dbReference>
<organism evidence="3 5">
    <name type="scientific">Catenibacterium mitsuokai</name>
    <dbReference type="NCBI Taxonomy" id="100886"/>
    <lineage>
        <taxon>Bacteria</taxon>
        <taxon>Bacillati</taxon>
        <taxon>Bacillota</taxon>
        <taxon>Erysipelotrichia</taxon>
        <taxon>Erysipelotrichales</taxon>
        <taxon>Coprobacillaceae</taxon>
        <taxon>Catenibacterium</taxon>
    </lineage>
</organism>
<dbReference type="FunFam" id="3.20.20.140:FF:000005">
    <property type="entry name" value="TatD family hydrolase"/>
    <property type="match status" value="1"/>
</dbReference>
<name>A0AAW4MPH5_9FIRM</name>
<evidence type="ECO:0000313" key="4">
    <source>
        <dbReference type="EMBL" id="MBV3392021.1"/>
    </source>
</evidence>
<dbReference type="InterPro" id="IPR018228">
    <property type="entry name" value="DNase_TatD-rel_CS"/>
</dbReference>
<evidence type="ECO:0000256" key="1">
    <source>
        <dbReference type="ARBA" id="ARBA00022723"/>
    </source>
</evidence>
<sequence>MLFNTHTHLNSEQLFENRDLYIQNAIDRGVKYFTVVGYDLESSRLAVQIAHEYDFIYAAVGISPNDCKETTDEDLEVIEALAKDPKVVAVGEIGLDYYWDEVSKEKQIDCFKKQLEIAKRLSLPVTIHARDAYEDTFDILSKSGVKGIMHCYSGSYEMALRFIKIGYYISLAGPVTFKNAKVPKRVAEGVDLNYLLVETDDPYLTPAPYRGKQNEPGNVYFVAQKIAELKGLSYEEVAKQTTENALEVFQLKK</sequence>
<dbReference type="GO" id="GO:0005829">
    <property type="term" value="C:cytosol"/>
    <property type="evidence" value="ECO:0007669"/>
    <property type="project" value="TreeGrafter"/>
</dbReference>
<keyword evidence="1" id="KW-0479">Metal-binding</keyword>
<dbReference type="PANTHER" id="PTHR46124">
    <property type="entry name" value="D-AMINOACYL-TRNA DEACYLASE"/>
    <property type="match status" value="1"/>
</dbReference>
<evidence type="ECO:0000313" key="6">
    <source>
        <dbReference type="Proteomes" id="UP001197492"/>
    </source>
</evidence>
<gene>
    <name evidence="3" type="ORF">KSV97_01895</name>
    <name evidence="4" type="ORF">KSW06_01910</name>
</gene>
<comment type="caution">
    <text evidence="3">The sequence shown here is derived from an EMBL/GenBank/DDBJ whole genome shotgun (WGS) entry which is preliminary data.</text>
</comment>
<dbReference type="AlphaFoldDB" id="A0AAW4MPH5"/>
<evidence type="ECO:0000313" key="5">
    <source>
        <dbReference type="Proteomes" id="UP001196408"/>
    </source>
</evidence>
<dbReference type="PROSITE" id="PS01090">
    <property type="entry name" value="TATD_2"/>
    <property type="match status" value="1"/>
</dbReference>
<dbReference type="Proteomes" id="UP001197492">
    <property type="component" value="Unassembled WGS sequence"/>
</dbReference>